<gene>
    <name evidence="2" type="ORF">TrVE_jg8447</name>
</gene>
<accession>A0A9W7BXW8</accession>
<keyword evidence="3" id="KW-1185">Reference proteome</keyword>
<reference evidence="3" key="1">
    <citation type="journal article" date="2023" name="Commun. Biol.">
        <title>Genome analysis of Parmales, the sister group of diatoms, reveals the evolutionary specialization of diatoms from phago-mixotrophs to photoautotrophs.</title>
        <authorList>
            <person name="Ban H."/>
            <person name="Sato S."/>
            <person name="Yoshikawa S."/>
            <person name="Yamada K."/>
            <person name="Nakamura Y."/>
            <person name="Ichinomiya M."/>
            <person name="Sato N."/>
            <person name="Blanc-Mathieu R."/>
            <person name="Endo H."/>
            <person name="Kuwata A."/>
            <person name="Ogata H."/>
        </authorList>
    </citation>
    <scope>NUCLEOTIDE SEQUENCE [LARGE SCALE GENOMIC DNA]</scope>
    <source>
        <strain evidence="3">NIES 3699</strain>
    </source>
</reference>
<feature type="region of interest" description="Disordered" evidence="1">
    <location>
        <begin position="139"/>
        <end position="160"/>
    </location>
</feature>
<feature type="region of interest" description="Disordered" evidence="1">
    <location>
        <begin position="1"/>
        <end position="52"/>
    </location>
</feature>
<feature type="compositionally biased region" description="Polar residues" evidence="1">
    <location>
        <begin position="147"/>
        <end position="156"/>
    </location>
</feature>
<evidence type="ECO:0000313" key="2">
    <source>
        <dbReference type="EMBL" id="GMH98577.1"/>
    </source>
</evidence>
<dbReference type="Proteomes" id="UP001165160">
    <property type="component" value="Unassembled WGS sequence"/>
</dbReference>
<dbReference type="AlphaFoldDB" id="A0A9W7BXW8"/>
<evidence type="ECO:0000256" key="1">
    <source>
        <dbReference type="SAM" id="MobiDB-lite"/>
    </source>
</evidence>
<sequence>MFSPKASKTQKTKGIRSPVPQNPPKSNGKVLSPISAKTQIPPQFSSRRPSVQASFPNEAILMLSPSGNGMSFDSDTSLEEKIVKSAASATTVLLSRPISAPDDADVFLESTFDEESHSNKIASPVANLPFSVPKHHNRKSWALQPAGQMSSKSSIGASKGDSVVDDLDADLDVEIFAMGGVVNAGEPKSGKENSAPPPRSSWETREHARTGSSMWRLFSVLGIHKSD</sequence>
<name>A0A9W7BXW8_9STRA</name>
<proteinExistence type="predicted"/>
<evidence type="ECO:0000313" key="3">
    <source>
        <dbReference type="Proteomes" id="UP001165160"/>
    </source>
</evidence>
<protein>
    <submittedName>
        <fullName evidence="2">Uncharacterized protein</fullName>
    </submittedName>
</protein>
<feature type="compositionally biased region" description="Polar residues" evidence="1">
    <location>
        <begin position="35"/>
        <end position="52"/>
    </location>
</feature>
<organism evidence="2 3">
    <name type="scientific">Triparma verrucosa</name>
    <dbReference type="NCBI Taxonomy" id="1606542"/>
    <lineage>
        <taxon>Eukaryota</taxon>
        <taxon>Sar</taxon>
        <taxon>Stramenopiles</taxon>
        <taxon>Ochrophyta</taxon>
        <taxon>Bolidophyceae</taxon>
        <taxon>Parmales</taxon>
        <taxon>Triparmaceae</taxon>
        <taxon>Triparma</taxon>
    </lineage>
</organism>
<dbReference type="EMBL" id="BRXX01000221">
    <property type="protein sequence ID" value="GMH98577.1"/>
    <property type="molecule type" value="Genomic_DNA"/>
</dbReference>
<feature type="region of interest" description="Disordered" evidence="1">
    <location>
        <begin position="182"/>
        <end position="209"/>
    </location>
</feature>
<comment type="caution">
    <text evidence="2">The sequence shown here is derived from an EMBL/GenBank/DDBJ whole genome shotgun (WGS) entry which is preliminary data.</text>
</comment>